<sequence>MRELDKPQPGSSVTVDDAPLVDEVLAATPRPDWRGETLPLSPEEQLAALRADVVKLKDSIAEIASGASRMIVDDVRTAVRNADHKLAEHIVLAIAIAGAAGFIAGVTMRRR</sequence>
<keyword evidence="1" id="KW-0812">Transmembrane</keyword>
<gene>
    <name evidence="2" type="ORF">PYH38_000954</name>
</gene>
<protein>
    <recommendedName>
        <fullName evidence="4">DUF3618 domain-containing protein</fullName>
    </recommendedName>
</protein>
<keyword evidence="1" id="KW-1133">Transmembrane helix</keyword>
<evidence type="ECO:0000313" key="2">
    <source>
        <dbReference type="EMBL" id="WEX81527.1"/>
    </source>
</evidence>
<organism evidence="2 3">
    <name type="scientific">Sinorhizobium numidicum</name>
    <dbReference type="NCBI Taxonomy" id="680248"/>
    <lineage>
        <taxon>Bacteria</taxon>
        <taxon>Pseudomonadati</taxon>
        <taxon>Pseudomonadota</taxon>
        <taxon>Alphaproteobacteria</taxon>
        <taxon>Hyphomicrobiales</taxon>
        <taxon>Rhizobiaceae</taxon>
        <taxon>Sinorhizobium/Ensifer group</taxon>
        <taxon>Sinorhizobium</taxon>
    </lineage>
</organism>
<evidence type="ECO:0000313" key="3">
    <source>
        <dbReference type="Proteomes" id="UP001235547"/>
    </source>
</evidence>
<dbReference type="RefSeq" id="WP_280732282.1">
    <property type="nucleotide sequence ID" value="NZ_CP120367.1"/>
</dbReference>
<name>A0ABY8CVQ0_9HYPH</name>
<evidence type="ECO:0000256" key="1">
    <source>
        <dbReference type="SAM" id="Phobius"/>
    </source>
</evidence>
<keyword evidence="1" id="KW-0472">Membrane</keyword>
<dbReference type="EMBL" id="CP120370">
    <property type="protein sequence ID" value="WEX81527.1"/>
    <property type="molecule type" value="Genomic_DNA"/>
</dbReference>
<keyword evidence="3" id="KW-1185">Reference proteome</keyword>
<accession>A0ABY8CVQ0</accession>
<reference evidence="2 3" key="1">
    <citation type="submission" date="2023-03" db="EMBL/GenBank/DDBJ databases">
        <authorList>
            <person name="Kaur S."/>
            <person name="Espinosa-Saiz D."/>
            <person name="Velazquez E."/>
            <person name="Menendez E."/>
            <person name="diCenzo G.C."/>
        </authorList>
    </citation>
    <scope>NUCLEOTIDE SEQUENCE [LARGE SCALE GENOMIC DNA]</scope>
    <source>
        <strain evidence="2 3">LMG 27395</strain>
    </source>
</reference>
<proteinExistence type="predicted"/>
<feature type="transmembrane region" description="Helical" evidence="1">
    <location>
        <begin position="90"/>
        <end position="108"/>
    </location>
</feature>
<evidence type="ECO:0008006" key="4">
    <source>
        <dbReference type="Google" id="ProtNLM"/>
    </source>
</evidence>
<dbReference type="Proteomes" id="UP001235547">
    <property type="component" value="Chromosome 2"/>
</dbReference>